<comment type="caution">
    <text evidence="5">The sequence shown here is derived from an EMBL/GenBank/DDBJ whole genome shotgun (WGS) entry which is preliminary data.</text>
</comment>
<dbReference type="Pfam" id="PF08597">
    <property type="entry name" value="eIF3_subunit"/>
    <property type="match status" value="1"/>
</dbReference>
<keyword evidence="6" id="KW-1185">Reference proteome</keyword>
<keyword evidence="3" id="KW-0648">Protein biosynthesis</keyword>
<dbReference type="InterPro" id="IPR013906">
    <property type="entry name" value="eIF3j"/>
</dbReference>
<dbReference type="InterPro" id="IPR023194">
    <property type="entry name" value="eIF3-like_dom_sf"/>
</dbReference>
<evidence type="ECO:0000256" key="1">
    <source>
        <dbReference type="ARBA" id="ARBA00022490"/>
    </source>
</evidence>
<dbReference type="Proteomes" id="UP001301350">
    <property type="component" value="Unassembled WGS sequence"/>
</dbReference>
<organism evidence="5 6">
    <name type="scientific">Cyanidium caldarium</name>
    <name type="common">Red alga</name>
    <dbReference type="NCBI Taxonomy" id="2771"/>
    <lineage>
        <taxon>Eukaryota</taxon>
        <taxon>Rhodophyta</taxon>
        <taxon>Bangiophyceae</taxon>
        <taxon>Cyanidiales</taxon>
        <taxon>Cyanidiaceae</taxon>
        <taxon>Cyanidium</taxon>
    </lineage>
</organism>
<evidence type="ECO:0000256" key="2">
    <source>
        <dbReference type="ARBA" id="ARBA00022540"/>
    </source>
</evidence>
<evidence type="ECO:0000256" key="4">
    <source>
        <dbReference type="SAM" id="MobiDB-lite"/>
    </source>
</evidence>
<evidence type="ECO:0000256" key="3">
    <source>
        <dbReference type="ARBA" id="ARBA00022917"/>
    </source>
</evidence>
<dbReference type="PANTHER" id="PTHR21681">
    <property type="entry name" value="EUKARYOTIC TRANSLATION INITIATION FACTOR 3 SUBUNIT J"/>
    <property type="match status" value="1"/>
</dbReference>
<feature type="region of interest" description="Disordered" evidence="4">
    <location>
        <begin position="295"/>
        <end position="318"/>
    </location>
</feature>
<sequence length="318" mass="33645">MASWDDDDDDDYQAPDMPHRVSEERVVDSWDADDAEFDVLGGGTVDRRKAAAAATDAEGTARPELGVSAVSERDAELSAKIRERQLREREQQERERALQQQLESMSVAERKVRLQQLEEEHALRHAEELFGPAMAATAGAESTASATAGGVAAAAAGNSASLDTMVPRTKADFDRYAKRFAERLGAFRKNAKTPRTFILFLKELLRQICVESGSVQAIEVAELAKYLSDTLRPERERRDANATTAATAGGVGAHAGSAAAGALGTGAAGSAGYGAKVANKKGTLRVERADDFSDFAGSARGAAGGGGGGYADDDDDFM</sequence>
<gene>
    <name evidence="5" type="ORF">CDCA_CDCA11G3178</name>
</gene>
<dbReference type="EMBL" id="JANCYW010000011">
    <property type="protein sequence ID" value="KAK4537153.1"/>
    <property type="molecule type" value="Genomic_DNA"/>
</dbReference>
<feature type="compositionally biased region" description="Low complexity" evidence="4">
    <location>
        <begin position="51"/>
        <end position="60"/>
    </location>
</feature>
<evidence type="ECO:0008006" key="7">
    <source>
        <dbReference type="Google" id="ProtNLM"/>
    </source>
</evidence>
<feature type="compositionally biased region" description="Acidic residues" evidence="4">
    <location>
        <begin position="1"/>
        <end position="13"/>
    </location>
</feature>
<keyword evidence="1" id="KW-0963">Cytoplasm</keyword>
<dbReference type="Gene3D" id="1.10.246.60">
    <property type="entry name" value="Eukaryotic translation initiation factor 3 like domains"/>
    <property type="match status" value="1"/>
</dbReference>
<keyword evidence="2" id="KW-0396">Initiation factor</keyword>
<dbReference type="GO" id="GO:0005852">
    <property type="term" value="C:eukaryotic translation initiation factor 3 complex"/>
    <property type="evidence" value="ECO:0007669"/>
    <property type="project" value="InterPro"/>
</dbReference>
<evidence type="ECO:0000313" key="6">
    <source>
        <dbReference type="Proteomes" id="UP001301350"/>
    </source>
</evidence>
<protein>
    <recommendedName>
        <fullName evidence="7">Eukaryotic translation initiation factor 3 30 kDa subunit</fullName>
    </recommendedName>
</protein>
<proteinExistence type="predicted"/>
<feature type="region of interest" description="Disordered" evidence="4">
    <location>
        <begin position="1"/>
        <end position="28"/>
    </location>
</feature>
<feature type="compositionally biased region" description="Basic and acidic residues" evidence="4">
    <location>
        <begin position="17"/>
        <end position="28"/>
    </location>
</feature>
<evidence type="ECO:0000313" key="5">
    <source>
        <dbReference type="EMBL" id="KAK4537153.1"/>
    </source>
</evidence>
<dbReference type="AlphaFoldDB" id="A0AAV9IZC4"/>
<dbReference type="PANTHER" id="PTHR21681:SF0">
    <property type="entry name" value="EUKARYOTIC TRANSLATION INITIATION FACTOR 3 SUBUNIT J"/>
    <property type="match status" value="1"/>
</dbReference>
<name>A0AAV9IZC4_CYACA</name>
<accession>A0AAV9IZC4</accession>
<dbReference type="GO" id="GO:0003743">
    <property type="term" value="F:translation initiation factor activity"/>
    <property type="evidence" value="ECO:0007669"/>
    <property type="project" value="UniProtKB-KW"/>
</dbReference>
<feature type="region of interest" description="Disordered" evidence="4">
    <location>
        <begin position="51"/>
        <end position="76"/>
    </location>
</feature>
<reference evidence="5 6" key="1">
    <citation type="submission" date="2022-07" db="EMBL/GenBank/DDBJ databases">
        <title>Genome-wide signatures of adaptation to extreme environments.</title>
        <authorList>
            <person name="Cho C.H."/>
            <person name="Yoon H.S."/>
        </authorList>
    </citation>
    <scope>NUCLEOTIDE SEQUENCE [LARGE SCALE GENOMIC DNA]</scope>
    <source>
        <strain evidence="5 6">DBV 063 E5</strain>
    </source>
</reference>